<comment type="caution">
    <text evidence="1">The sequence shown here is derived from an EMBL/GenBank/DDBJ whole genome shotgun (WGS) entry which is preliminary data.</text>
</comment>
<evidence type="ECO:0000313" key="2">
    <source>
        <dbReference type="Proteomes" id="UP001257659"/>
    </source>
</evidence>
<sequence length="231" mass="26880">MKRIILFLLLVAFGTLTTFAQLHRAHYKIVTEYRKQPDSMQGKQNLPLAILNQIMEREELVPILEITAATNLIKFRYLPPRQENPGLITKMPTELITYNKKKKETVIVDKETQAIKGIWMLSSDEHEILKDKDTLINGDNLRIIELGLKDSPEEGTRLFYIDENLPDKITPVGGNFQKDLNVKGGIRKYHVIHEDKIIKYVLESFYEIPNEIMMIYNMHTLPKPIEKIAFF</sequence>
<protein>
    <submittedName>
        <fullName evidence="1">Uncharacterized protein</fullName>
    </submittedName>
</protein>
<gene>
    <name evidence="1" type="ORF">GGR31_001135</name>
</gene>
<dbReference type="Proteomes" id="UP001257659">
    <property type="component" value="Unassembled WGS sequence"/>
</dbReference>
<proteinExistence type="predicted"/>
<keyword evidence="2" id="KW-1185">Reference proteome</keyword>
<accession>A0ABU1K4I5</accession>
<dbReference type="EMBL" id="JAVDQA010000002">
    <property type="protein sequence ID" value="MDR6300504.1"/>
    <property type="molecule type" value="Genomic_DNA"/>
</dbReference>
<name>A0ABU1K4I5_9FLAO</name>
<dbReference type="RefSeq" id="WP_309727409.1">
    <property type="nucleotide sequence ID" value="NZ_JAVDQA010000002.1"/>
</dbReference>
<evidence type="ECO:0000313" key="1">
    <source>
        <dbReference type="EMBL" id="MDR6300504.1"/>
    </source>
</evidence>
<organism evidence="1 2">
    <name type="scientific">Mesonia maritima</name>
    <dbReference type="NCBI Taxonomy" id="1793873"/>
    <lineage>
        <taxon>Bacteria</taxon>
        <taxon>Pseudomonadati</taxon>
        <taxon>Bacteroidota</taxon>
        <taxon>Flavobacteriia</taxon>
        <taxon>Flavobacteriales</taxon>
        <taxon>Flavobacteriaceae</taxon>
        <taxon>Mesonia</taxon>
    </lineage>
</organism>
<reference evidence="1 2" key="1">
    <citation type="submission" date="2023-07" db="EMBL/GenBank/DDBJ databases">
        <title>Genomic Encyclopedia of Type Strains, Phase IV (KMG-IV): sequencing the most valuable type-strain genomes for metagenomic binning, comparative biology and taxonomic classification.</title>
        <authorList>
            <person name="Goeker M."/>
        </authorList>
    </citation>
    <scope>NUCLEOTIDE SEQUENCE [LARGE SCALE GENOMIC DNA]</scope>
    <source>
        <strain evidence="1 2">DSM 102814</strain>
    </source>
</reference>